<dbReference type="HAMAP" id="MF_03035">
    <property type="entry name" value="Clp1"/>
    <property type="match status" value="1"/>
</dbReference>
<keyword evidence="5 8" id="KW-0547">Nucleotide-binding</keyword>
<comment type="caution">
    <text evidence="8">Lacks conserved residue(s) required for the propagation of feature annotation.</text>
</comment>
<dbReference type="InterPro" id="IPR045116">
    <property type="entry name" value="Clp1/Grc3"/>
</dbReference>
<dbReference type="Gene3D" id="2.40.30.330">
    <property type="entry name" value="Pre-mRNA cleavage complex subunit Clp1, C-terminal domain"/>
    <property type="match status" value="1"/>
</dbReference>
<dbReference type="InterPro" id="IPR032319">
    <property type="entry name" value="CLP1_P"/>
</dbReference>
<keyword evidence="7 8" id="KW-0539">Nucleus</keyword>
<evidence type="ECO:0000256" key="2">
    <source>
        <dbReference type="ARBA" id="ARBA00018706"/>
    </source>
</evidence>
<dbReference type="PANTHER" id="PTHR12755">
    <property type="entry name" value="CLEAVAGE/POLYADENYLATION FACTOR IA SUBUNIT CLP1P"/>
    <property type="match status" value="1"/>
</dbReference>
<comment type="subcellular location">
    <subcellularLocation>
        <location evidence="1 8">Nucleus</location>
    </subcellularLocation>
</comment>
<feature type="binding site" evidence="8">
    <location>
        <begin position="127"/>
        <end position="132"/>
    </location>
    <ligand>
        <name>ATP</name>
        <dbReference type="ChEBI" id="CHEBI:30616"/>
    </ligand>
</feature>
<keyword evidence="4 8" id="KW-0507">mRNA processing</keyword>
<sequence length="448" mass="49065">MSLTGFQSVGPEAITKVEIPAANEWRFEVDLESKLLVRLIHGNAEIFGTELARGMEYEFTGQHAAIYTYKGCTIEYAGNVNEYLADTTPMTIFANLHFALEAQRSQAQSSLAASASGPRLLVVGPPNSGKSSLCKILVSYAVKMGRYPMLVNLDPKESVYSPPGGLVAAPISHILDIETGWGSSPASGPSPLHPKQPLVYYYGLNNIHKNPKHFRESTELLATGVKRRIAEDKHVRISGMIVDAPSALTDGSDSYESCEKVVNDLGITAIAVVGNERLYSELTRRFTGLTVVRLPKSGGVVDNDDTWNRKIQRLCLQQYFYGVPRQPLSPYTVTVRFNNLTVWRVLERGSGENYNDYLPGGGEDDEGTQTEEEVLTKIEPSAILQNCVLAIVNANPGDPANIVAKAEVLGYVHISEADETRHQAKVLLPVPGGLPSRPLILADWQYHE</sequence>
<comment type="similarity">
    <text evidence="8">Belongs to the Clp1 family. Clp1 subfamily.</text>
</comment>
<dbReference type="InterPro" id="IPR038238">
    <property type="entry name" value="Clp1_C_sf"/>
</dbReference>
<dbReference type="Pfam" id="PF16575">
    <property type="entry name" value="CLP1_P"/>
    <property type="match status" value="1"/>
</dbReference>
<keyword evidence="11" id="KW-1185">Reference proteome</keyword>
<comment type="subunit">
    <text evidence="8">Component of a pre-mRNA cleavage factor complex. Interacts directly with PCF11.</text>
</comment>
<dbReference type="InterPro" id="IPR027417">
    <property type="entry name" value="P-loop_NTPase"/>
</dbReference>
<dbReference type="SUPFAM" id="SSF52540">
    <property type="entry name" value="P-loop containing nucleoside triphosphate hydrolases"/>
    <property type="match status" value="2"/>
</dbReference>
<evidence type="ECO:0000256" key="5">
    <source>
        <dbReference type="ARBA" id="ARBA00022741"/>
    </source>
</evidence>
<protein>
    <recommendedName>
        <fullName evidence="3">Polynucleotide 5'-hydroxyl-kinase GRC3</fullName>
    </recommendedName>
    <alternativeName>
        <fullName evidence="2">Polynucleotide 5'-hydroxyl-kinase grc3</fullName>
    </alternativeName>
</protein>
<dbReference type="InterPro" id="IPR032324">
    <property type="entry name" value="Clp1_N"/>
</dbReference>
<dbReference type="GO" id="GO:0005524">
    <property type="term" value="F:ATP binding"/>
    <property type="evidence" value="ECO:0007669"/>
    <property type="project" value="UniProtKB-UniRule"/>
</dbReference>
<evidence type="ECO:0000256" key="3">
    <source>
        <dbReference type="ARBA" id="ARBA00019824"/>
    </source>
</evidence>
<name>A0A2T0FP95_9ASCO</name>
<dbReference type="InterPro" id="IPR010655">
    <property type="entry name" value="Clp1_C"/>
</dbReference>
<comment type="function">
    <text evidence="8">Required for endonucleolytic cleavage during polyadenylation-dependent pre-mRNA 3'-end formation.</text>
</comment>
<evidence type="ECO:0000256" key="4">
    <source>
        <dbReference type="ARBA" id="ARBA00022664"/>
    </source>
</evidence>
<evidence type="ECO:0000256" key="7">
    <source>
        <dbReference type="ARBA" id="ARBA00023242"/>
    </source>
</evidence>
<reference evidence="10 11" key="1">
    <citation type="submission" date="2017-04" db="EMBL/GenBank/DDBJ databases">
        <title>Genome sequencing of [Candida] sorbophila.</title>
        <authorList>
            <person name="Ahn J.O."/>
        </authorList>
    </citation>
    <scope>NUCLEOTIDE SEQUENCE [LARGE SCALE GENOMIC DNA]</scope>
    <source>
        <strain evidence="10 11">DS02</strain>
    </source>
</reference>
<evidence type="ECO:0000256" key="8">
    <source>
        <dbReference type="HAMAP-Rule" id="MF_03035"/>
    </source>
</evidence>
<comment type="caution">
    <text evidence="10">The sequence shown here is derived from an EMBL/GenBank/DDBJ whole genome shotgun (WGS) entry which is preliminary data.</text>
</comment>
<dbReference type="GO" id="GO:0031124">
    <property type="term" value="P:mRNA 3'-end processing"/>
    <property type="evidence" value="ECO:0007669"/>
    <property type="project" value="UniProtKB-UniRule"/>
</dbReference>
<gene>
    <name evidence="8" type="primary">CLP1</name>
    <name evidence="10" type="ORF">B9G98_04433</name>
</gene>
<accession>A0A2T0FP95</accession>
<proteinExistence type="inferred from homology"/>
<evidence type="ECO:0000313" key="11">
    <source>
        <dbReference type="Proteomes" id="UP000238350"/>
    </source>
</evidence>
<evidence type="ECO:0000259" key="9">
    <source>
        <dbReference type="SMART" id="SM00382"/>
    </source>
</evidence>
<dbReference type="Pfam" id="PF16573">
    <property type="entry name" value="CLP1_N"/>
    <property type="match status" value="1"/>
</dbReference>
<feature type="domain" description="AAA+ ATPase" evidence="9">
    <location>
        <begin position="116"/>
        <end position="296"/>
    </location>
</feature>
<dbReference type="PANTHER" id="PTHR12755:SF6">
    <property type="entry name" value="POLYRIBONUCLEOTIDE 5'-HYDROXYL-KINASE CLP1"/>
    <property type="match status" value="1"/>
</dbReference>
<dbReference type="Gene3D" id="3.40.50.300">
    <property type="entry name" value="P-loop containing nucleotide triphosphate hydrolases"/>
    <property type="match status" value="1"/>
</dbReference>
<dbReference type="OrthoDB" id="258143at2759"/>
<dbReference type="STRING" id="45607.A0A2T0FP95"/>
<dbReference type="AlphaFoldDB" id="A0A2T0FP95"/>
<organism evidence="10 11">
    <name type="scientific">Wickerhamiella sorbophila</name>
    <dbReference type="NCBI Taxonomy" id="45607"/>
    <lineage>
        <taxon>Eukaryota</taxon>
        <taxon>Fungi</taxon>
        <taxon>Dikarya</taxon>
        <taxon>Ascomycota</taxon>
        <taxon>Saccharomycotina</taxon>
        <taxon>Dipodascomycetes</taxon>
        <taxon>Dipodascales</taxon>
        <taxon>Trichomonascaceae</taxon>
        <taxon>Wickerhamiella</taxon>
    </lineage>
</organism>
<evidence type="ECO:0000256" key="6">
    <source>
        <dbReference type="ARBA" id="ARBA00022840"/>
    </source>
</evidence>
<dbReference type="Pfam" id="PF06807">
    <property type="entry name" value="Clp1"/>
    <property type="match status" value="1"/>
</dbReference>
<dbReference type="SMART" id="SM00382">
    <property type="entry name" value="AAA"/>
    <property type="match status" value="1"/>
</dbReference>
<dbReference type="Gene3D" id="2.60.120.1030">
    <property type="entry name" value="Clp1, DNA binding domain"/>
    <property type="match status" value="1"/>
</dbReference>
<evidence type="ECO:0000256" key="1">
    <source>
        <dbReference type="ARBA" id="ARBA00004123"/>
    </source>
</evidence>
<dbReference type="EMBL" id="NDIQ01000022">
    <property type="protein sequence ID" value="PRT56813.1"/>
    <property type="molecule type" value="Genomic_DNA"/>
</dbReference>
<dbReference type="GO" id="GO:0005849">
    <property type="term" value="C:mRNA cleavage factor complex"/>
    <property type="evidence" value="ECO:0007669"/>
    <property type="project" value="UniProtKB-UniRule"/>
</dbReference>
<dbReference type="GO" id="GO:0051731">
    <property type="term" value="F:polynucleotide 5'-hydroxyl-kinase activity"/>
    <property type="evidence" value="ECO:0007669"/>
    <property type="project" value="InterPro"/>
</dbReference>
<feature type="binding site" evidence="8">
    <location>
        <position position="24"/>
    </location>
    <ligand>
        <name>ATP</name>
        <dbReference type="ChEBI" id="CHEBI:30616"/>
    </ligand>
</feature>
<dbReference type="GO" id="GO:0006388">
    <property type="term" value="P:tRNA splicing, via endonucleolytic cleavage and ligation"/>
    <property type="evidence" value="ECO:0007669"/>
    <property type="project" value="TreeGrafter"/>
</dbReference>
<dbReference type="Proteomes" id="UP000238350">
    <property type="component" value="Unassembled WGS sequence"/>
</dbReference>
<dbReference type="InterPro" id="IPR003593">
    <property type="entry name" value="AAA+_ATPase"/>
</dbReference>
<evidence type="ECO:0000313" key="10">
    <source>
        <dbReference type="EMBL" id="PRT56813.1"/>
    </source>
</evidence>
<dbReference type="InterPro" id="IPR038239">
    <property type="entry name" value="Clp1_N_sf"/>
</dbReference>
<keyword evidence="6 8" id="KW-0067">ATP-binding</keyword>
<dbReference type="InterPro" id="IPR028606">
    <property type="entry name" value="Clp1"/>
</dbReference>